<comment type="subcellular location">
    <subcellularLocation>
        <location evidence="1">Nucleus</location>
        <location evidence="1">Nuclear pore complex</location>
    </subcellularLocation>
</comment>
<evidence type="ECO:0000256" key="6">
    <source>
        <dbReference type="ARBA" id="ARBA00023132"/>
    </source>
</evidence>
<dbReference type="PANTHER" id="PTHR13257:SF0">
    <property type="entry name" value="NUCLEAR PORE COMPLEX PROTEIN NUP88"/>
    <property type="match status" value="1"/>
</dbReference>
<name>A0AAN9YAZ9_9HEMI</name>
<dbReference type="Pfam" id="PF10168">
    <property type="entry name" value="Nup88"/>
    <property type="match status" value="1"/>
</dbReference>
<keyword evidence="10" id="KW-1185">Reference proteome</keyword>
<evidence type="ECO:0000256" key="7">
    <source>
        <dbReference type="ARBA" id="ARBA00023242"/>
    </source>
</evidence>
<reference evidence="9 10" key="1">
    <citation type="submission" date="2024-03" db="EMBL/GenBank/DDBJ databases">
        <title>Adaptation during the transition from Ophiocordyceps entomopathogen to insect associate is accompanied by gene loss and intensified selection.</title>
        <authorList>
            <person name="Ward C.M."/>
            <person name="Onetto C.A."/>
            <person name="Borneman A.R."/>
        </authorList>
    </citation>
    <scope>NUCLEOTIDE SEQUENCE [LARGE SCALE GENOMIC DNA]</scope>
    <source>
        <strain evidence="9">AWRI1</strain>
        <tissue evidence="9">Single Adult Female</tissue>
    </source>
</reference>
<dbReference type="GO" id="GO:0000055">
    <property type="term" value="P:ribosomal large subunit export from nucleus"/>
    <property type="evidence" value="ECO:0007669"/>
    <property type="project" value="InterPro"/>
</dbReference>
<proteinExistence type="predicted"/>
<keyword evidence="8" id="KW-0175">Coiled coil</keyword>
<feature type="coiled-coil region" evidence="8">
    <location>
        <begin position="495"/>
        <end position="536"/>
    </location>
</feature>
<dbReference type="AlphaFoldDB" id="A0AAN9YAZ9"/>
<dbReference type="GO" id="GO:0005643">
    <property type="term" value="C:nuclear pore"/>
    <property type="evidence" value="ECO:0007669"/>
    <property type="project" value="UniProtKB-SubCell"/>
</dbReference>
<evidence type="ECO:0000256" key="3">
    <source>
        <dbReference type="ARBA" id="ARBA00022816"/>
    </source>
</evidence>
<organism evidence="9 10">
    <name type="scientific">Parthenolecanium corni</name>
    <dbReference type="NCBI Taxonomy" id="536013"/>
    <lineage>
        <taxon>Eukaryota</taxon>
        <taxon>Metazoa</taxon>
        <taxon>Ecdysozoa</taxon>
        <taxon>Arthropoda</taxon>
        <taxon>Hexapoda</taxon>
        <taxon>Insecta</taxon>
        <taxon>Pterygota</taxon>
        <taxon>Neoptera</taxon>
        <taxon>Paraneoptera</taxon>
        <taxon>Hemiptera</taxon>
        <taxon>Sternorrhyncha</taxon>
        <taxon>Coccoidea</taxon>
        <taxon>Coccidae</taxon>
        <taxon>Parthenolecanium</taxon>
    </lineage>
</organism>
<evidence type="ECO:0000256" key="2">
    <source>
        <dbReference type="ARBA" id="ARBA00022448"/>
    </source>
</evidence>
<dbReference type="InterPro" id="IPR037700">
    <property type="entry name" value="NUP88/NUP82"/>
</dbReference>
<evidence type="ECO:0000256" key="1">
    <source>
        <dbReference type="ARBA" id="ARBA00004567"/>
    </source>
</evidence>
<dbReference type="EMBL" id="JBBCAQ010000003">
    <property type="protein sequence ID" value="KAK7604834.1"/>
    <property type="molecule type" value="Genomic_DNA"/>
</dbReference>
<keyword evidence="3" id="KW-0509">mRNA transport</keyword>
<keyword evidence="2" id="KW-0813">Transport</keyword>
<dbReference type="GO" id="GO:0000056">
    <property type="term" value="P:ribosomal small subunit export from nucleus"/>
    <property type="evidence" value="ECO:0007669"/>
    <property type="project" value="InterPro"/>
</dbReference>
<evidence type="ECO:0008006" key="11">
    <source>
        <dbReference type="Google" id="ProtNLM"/>
    </source>
</evidence>
<accession>A0AAN9YAZ9</accession>
<sequence>MLDERYFSCKTSKIVQQVRWHPASPTSMHLVVLTTEDTLRLYDIQSLNLITVWHPERAFLSSSMRESTYGHGIQTLASLGETAIDFDFTPPVLLGNARMNLNKCEVEWPMLILRGNGDIFMLTASMENKQKVKIDGPLPIYPPSDDTYSMEDASALIVLKSTPPIVSVATCNGKVYHALLLSFNENDDETSESVEVDTSGTNHSTSGLYIFECIELELGISLDDNAELYSSPITLYADPFVPSRYFCLHEAGLHAIILPIVLELDKFAKCSEEDAEKFLPSLRQSQSYIEYLLCTRISGDETSQLCSSPLIGFRVTELPCYMIGFSSAGELIIEPLTSTIVLAKASNLEESTVADDNDSQLRNQEFVNRVRTILKSESGSSRPMLKLDPNVSHASEAYAEILMQEIDDLRADYFGRYQTATKEIERRIKLLAIMKNKQNSEIDELEKRRDDIDAKGAKLMTLSHNIQTKQNNLKRRSLEVLEKLKRHQPKDTDARKRLTEKLRAYSSKVQTLSTRVEELNKKQEYQENKIKEDNSDLIRDSPFVSDEQQNVITNALQRMGEKIKDLKISHQSTHKSVDNMLEKKEIVGISSLSESVVSTASVMMTPMSNSSV</sequence>
<dbReference type="InterPro" id="IPR019321">
    <property type="entry name" value="Nucleoporin_Nup88"/>
</dbReference>
<evidence type="ECO:0000313" key="9">
    <source>
        <dbReference type="EMBL" id="KAK7604834.1"/>
    </source>
</evidence>
<dbReference type="GO" id="GO:0006606">
    <property type="term" value="P:protein import into nucleus"/>
    <property type="evidence" value="ECO:0007669"/>
    <property type="project" value="TreeGrafter"/>
</dbReference>
<gene>
    <name evidence="9" type="ORF">V9T40_006020</name>
</gene>
<protein>
    <recommendedName>
        <fullName evidence="11">Nuclear pore complex protein Nup88</fullName>
    </recommendedName>
</protein>
<keyword evidence="6" id="KW-0906">Nuclear pore complex</keyword>
<evidence type="ECO:0000256" key="4">
    <source>
        <dbReference type="ARBA" id="ARBA00022927"/>
    </source>
</evidence>
<evidence type="ECO:0000313" key="10">
    <source>
        <dbReference type="Proteomes" id="UP001367676"/>
    </source>
</evidence>
<evidence type="ECO:0000256" key="8">
    <source>
        <dbReference type="SAM" id="Coils"/>
    </source>
</evidence>
<evidence type="ECO:0000256" key="5">
    <source>
        <dbReference type="ARBA" id="ARBA00023010"/>
    </source>
</evidence>
<dbReference type="GO" id="GO:0006406">
    <property type="term" value="P:mRNA export from nucleus"/>
    <property type="evidence" value="ECO:0007669"/>
    <property type="project" value="TreeGrafter"/>
</dbReference>
<comment type="caution">
    <text evidence="9">The sequence shown here is derived from an EMBL/GenBank/DDBJ whole genome shotgun (WGS) entry which is preliminary data.</text>
</comment>
<feature type="coiled-coil region" evidence="8">
    <location>
        <begin position="428"/>
        <end position="455"/>
    </location>
</feature>
<dbReference type="GO" id="GO:0017056">
    <property type="term" value="F:structural constituent of nuclear pore"/>
    <property type="evidence" value="ECO:0007669"/>
    <property type="project" value="InterPro"/>
</dbReference>
<dbReference type="Proteomes" id="UP001367676">
    <property type="component" value="Unassembled WGS sequence"/>
</dbReference>
<keyword evidence="4" id="KW-0653">Protein transport</keyword>
<keyword evidence="5" id="KW-0811">Translocation</keyword>
<keyword evidence="7" id="KW-0539">Nucleus</keyword>
<dbReference type="PANTHER" id="PTHR13257">
    <property type="entry name" value="NUCLEOPORIN NUP84-RELATED"/>
    <property type="match status" value="1"/>
</dbReference>